<evidence type="ECO:0000259" key="8">
    <source>
        <dbReference type="PROSITE" id="PS50928"/>
    </source>
</evidence>
<dbReference type="PANTHER" id="PTHR30183">
    <property type="entry name" value="MOLYBDENUM TRANSPORT SYSTEM PERMEASE PROTEIN MODB"/>
    <property type="match status" value="1"/>
</dbReference>
<evidence type="ECO:0000256" key="7">
    <source>
        <dbReference type="RuleBase" id="RU363032"/>
    </source>
</evidence>
<dbReference type="Pfam" id="PF00528">
    <property type="entry name" value="BPD_transp_1"/>
    <property type="match status" value="1"/>
</dbReference>
<evidence type="ECO:0000256" key="1">
    <source>
        <dbReference type="ARBA" id="ARBA00004651"/>
    </source>
</evidence>
<comment type="subcellular location">
    <subcellularLocation>
        <location evidence="1 7">Cell membrane</location>
        <topology evidence="1 7">Multi-pass membrane protein</topology>
    </subcellularLocation>
</comment>
<dbReference type="AlphaFoldDB" id="A0A9E6ZLK8"/>
<dbReference type="InterPro" id="IPR035906">
    <property type="entry name" value="MetI-like_sf"/>
</dbReference>
<reference evidence="10" key="1">
    <citation type="journal article" date="2022" name="G3 (Bethesda)">
        <title>Unveiling the complete genome sequence of Alicyclobacillus acidoterrestris DSM 3922T, a taint-producing strain.</title>
        <authorList>
            <person name="Leonardo I.C."/>
            <person name="Barreto Crespo M.T."/>
            <person name="Gaspar F.B."/>
        </authorList>
    </citation>
    <scope>NUCLEOTIDE SEQUENCE [LARGE SCALE GENOMIC DNA]</scope>
    <source>
        <strain evidence="10">DSM 3922</strain>
    </source>
</reference>
<organism evidence="9 10">
    <name type="scientific">Alicyclobacillus acidoterrestris (strain ATCC 49025 / DSM 3922 / CIP 106132 / NCIMB 13137 / GD3B)</name>
    <dbReference type="NCBI Taxonomy" id="1356854"/>
    <lineage>
        <taxon>Bacteria</taxon>
        <taxon>Bacillati</taxon>
        <taxon>Bacillota</taxon>
        <taxon>Bacilli</taxon>
        <taxon>Bacillales</taxon>
        <taxon>Alicyclobacillaceae</taxon>
        <taxon>Alicyclobacillus</taxon>
    </lineage>
</organism>
<evidence type="ECO:0000256" key="5">
    <source>
        <dbReference type="ARBA" id="ARBA00022989"/>
    </source>
</evidence>
<protein>
    <submittedName>
        <fullName evidence="9">ABC transporter permease</fullName>
    </submittedName>
</protein>
<keyword evidence="3" id="KW-1003">Cell membrane</keyword>
<dbReference type="OrthoDB" id="9795403at2"/>
<dbReference type="SUPFAM" id="SSF161098">
    <property type="entry name" value="MetI-like"/>
    <property type="match status" value="1"/>
</dbReference>
<feature type="transmembrane region" description="Helical" evidence="7">
    <location>
        <begin position="179"/>
        <end position="207"/>
    </location>
</feature>
<dbReference type="GO" id="GO:0055085">
    <property type="term" value="P:transmembrane transport"/>
    <property type="evidence" value="ECO:0007669"/>
    <property type="project" value="InterPro"/>
</dbReference>
<dbReference type="GO" id="GO:0005886">
    <property type="term" value="C:plasma membrane"/>
    <property type="evidence" value="ECO:0007669"/>
    <property type="project" value="UniProtKB-SubCell"/>
</dbReference>
<dbReference type="InterPro" id="IPR000515">
    <property type="entry name" value="MetI-like"/>
</dbReference>
<dbReference type="Proteomes" id="UP000829401">
    <property type="component" value="Chromosome"/>
</dbReference>
<keyword evidence="4 7" id="KW-0812">Transmembrane</keyword>
<dbReference type="PANTHER" id="PTHR30183:SF2">
    <property type="entry name" value="IRON UTILIZATION PROTEIN"/>
    <property type="match status" value="1"/>
</dbReference>
<dbReference type="KEGG" id="aaco:K1I37_05135"/>
<evidence type="ECO:0000313" key="9">
    <source>
        <dbReference type="EMBL" id="UNO49891.1"/>
    </source>
</evidence>
<keyword evidence="5 7" id="KW-1133">Transmembrane helix</keyword>
<feature type="domain" description="ABC transmembrane type-1" evidence="8">
    <location>
        <begin position="47"/>
        <end position="246"/>
    </location>
</feature>
<dbReference type="Gene3D" id="1.10.3720.10">
    <property type="entry name" value="MetI-like"/>
    <property type="match status" value="1"/>
</dbReference>
<evidence type="ECO:0000256" key="2">
    <source>
        <dbReference type="ARBA" id="ARBA00022448"/>
    </source>
</evidence>
<dbReference type="PROSITE" id="PS50928">
    <property type="entry name" value="ABC_TM1"/>
    <property type="match status" value="1"/>
</dbReference>
<feature type="transmembrane region" description="Helical" evidence="7">
    <location>
        <begin position="126"/>
        <end position="144"/>
    </location>
</feature>
<accession>A0A9E6ZLK8</accession>
<dbReference type="RefSeq" id="WP_040441385.1">
    <property type="nucleotide sequence ID" value="NZ_AURB01000140.1"/>
</dbReference>
<comment type="similarity">
    <text evidence="7">Belongs to the binding-protein-dependent transport system permease family.</text>
</comment>
<evidence type="ECO:0000256" key="6">
    <source>
        <dbReference type="ARBA" id="ARBA00023136"/>
    </source>
</evidence>
<name>A0A9E6ZLK8_ALIAG</name>
<evidence type="ECO:0000313" key="10">
    <source>
        <dbReference type="Proteomes" id="UP000829401"/>
    </source>
</evidence>
<dbReference type="EMBL" id="CP080467">
    <property type="protein sequence ID" value="UNO49891.1"/>
    <property type="molecule type" value="Genomic_DNA"/>
</dbReference>
<evidence type="ECO:0000256" key="4">
    <source>
        <dbReference type="ARBA" id="ARBA00022692"/>
    </source>
</evidence>
<dbReference type="CDD" id="cd06261">
    <property type="entry name" value="TM_PBP2"/>
    <property type="match status" value="1"/>
</dbReference>
<feature type="transmembrane region" description="Helical" evidence="7">
    <location>
        <begin position="227"/>
        <end position="249"/>
    </location>
</feature>
<keyword evidence="10" id="KW-1185">Reference proteome</keyword>
<sequence length="255" mass="28070">MRLLKYGLIFIAFLCTGFLLLPVLALVFHVSWRTLGQVWRGPGGQPFVTSLEATMIAMAVVVVFGTPLGWLLARGRSRLWRTIEYIMVIPLLMPPLVIGLLLIYAYGPYSFIGQVLSHWHISASNSLLAVVIAQIYEAIPYYVFSAQGAFSQVDARFELTSYSLGVPPLQTFRRITLPLALPGLAVGVTMAFARAIGAYGAVMVVAYNPHTLPVSIWVALEEQGLPTALQLALLLLVTALPLPLAMILWRRIRHA</sequence>
<gene>
    <name evidence="9" type="ORF">K1I37_05135</name>
</gene>
<feature type="transmembrane region" description="Helical" evidence="7">
    <location>
        <begin position="49"/>
        <end position="73"/>
    </location>
</feature>
<feature type="transmembrane region" description="Helical" evidence="7">
    <location>
        <begin position="85"/>
        <end position="106"/>
    </location>
</feature>
<keyword evidence="2 7" id="KW-0813">Transport</keyword>
<evidence type="ECO:0000256" key="3">
    <source>
        <dbReference type="ARBA" id="ARBA00022475"/>
    </source>
</evidence>
<proteinExistence type="inferred from homology"/>
<keyword evidence="6 7" id="KW-0472">Membrane</keyword>